<dbReference type="GO" id="GO:0005737">
    <property type="term" value="C:cytoplasm"/>
    <property type="evidence" value="ECO:0007669"/>
    <property type="project" value="TreeGrafter"/>
</dbReference>
<evidence type="ECO:0000256" key="9">
    <source>
        <dbReference type="ARBA" id="ARBA00031904"/>
    </source>
</evidence>
<dbReference type="GO" id="GO:0046820">
    <property type="term" value="F:4-amino-4-deoxychorismate synthase activity"/>
    <property type="evidence" value="ECO:0007669"/>
    <property type="project" value="UniProtKB-EC"/>
</dbReference>
<feature type="non-terminal residue" evidence="13">
    <location>
        <position position="821"/>
    </location>
</feature>
<dbReference type="InterPro" id="IPR029062">
    <property type="entry name" value="Class_I_gatase-like"/>
</dbReference>
<dbReference type="Pfam" id="PF00117">
    <property type="entry name" value="GATase"/>
    <property type="match status" value="1"/>
</dbReference>
<dbReference type="InterPro" id="IPR006805">
    <property type="entry name" value="Anth_synth_I_N"/>
</dbReference>
<dbReference type="PANTHER" id="PTHR11236">
    <property type="entry name" value="AMINOBENZOATE/ANTHRANILATE SYNTHASE"/>
    <property type="match status" value="1"/>
</dbReference>
<dbReference type="AlphaFoldDB" id="A0AAF0E4T1"/>
<feature type="domain" description="Chorismate-utilising enzyme C-terminal" evidence="11">
    <location>
        <begin position="520"/>
        <end position="812"/>
    </location>
</feature>
<dbReference type="InterPro" id="IPR006221">
    <property type="entry name" value="TrpG/PapA_dom"/>
</dbReference>
<evidence type="ECO:0000259" key="12">
    <source>
        <dbReference type="Pfam" id="PF04715"/>
    </source>
</evidence>
<dbReference type="Gene3D" id="3.60.120.10">
    <property type="entry name" value="Anthranilate synthase"/>
    <property type="match status" value="1"/>
</dbReference>
<dbReference type="InterPro" id="IPR019999">
    <property type="entry name" value="Anth_synth_I-like"/>
</dbReference>
<sequence length="821" mass="91082">MNWEELPRIVIVDHYDSYTRNLLPLISSCFEPPPSPELLNNRVTVIPHTHKALEANEFHTNFLPYVDALILSPGPGSAESSSDFGTSMTLLQHPALRDFPILGICLGHQGIAKAAGATIDQLSEPFHGRKRKLFMERSERTDGLRSIMNGVEDGTETICYNSLIVNEESLPEYISVTARSFLDRGSNDTIVQAIEHKQHPHFGVQFHPESIESCAGNVILRNFFYNVATVWSKKEPARVRAWTDTATCLPAQIHSLGISCVAQGSTLPPYETKWRLQQKSWPATQSLKEVLTTQAPALMKRLFRRDEVGGIWLDSASPLDPQSKVSMMSHSDFVLTYDMNGCLQLALNGTTSLRRVEMGTHEQLWDWLDEVQRTIQSQMKDLTPNKSTAFRTGFVGIWSYEMKDESLGLKNLSASNYEDCSNTLVNRMELPAAQWAFCSKVLCLDHSSMTWTAYALVNVEGCAAGPLAQLEQLGARIGIQACDAENWFKEIETTMLEISYLSESLIQGPILSVDALDDGTAYIKKVEEARKLIGLGESYELCLTTQFEGHVPGLDGYDDYFSMYCTLRRKNPAPFGAYLELLPLYGNPQAILSTSPERFLTVTDEGRVEMRPIKGTKVRPGWGSGEEDWFSKASDPEMKAFMEQEDNRRKMQLHKDPKERAENLMIADLIRADLQSVCYPGSVAVPRLIALETYETVHQLVTSVVGTLRPGIGCVEATKRCFPPGSMTGAPKRRSVELIETLERPPYLPGLSSRRRAMYSGALGFIGVDGASNLSVIIRTVTVQANKVTVGAGGAITFLSSPEGEWDEVLTKLGSVATLAT</sequence>
<evidence type="ECO:0000313" key="14">
    <source>
        <dbReference type="Proteomes" id="UP001220961"/>
    </source>
</evidence>
<dbReference type="GO" id="GO:0046656">
    <property type="term" value="P:folic acid biosynthetic process"/>
    <property type="evidence" value="ECO:0007669"/>
    <property type="project" value="UniProtKB-KW"/>
</dbReference>
<keyword evidence="6" id="KW-0289">Folate biosynthesis</keyword>
<dbReference type="Pfam" id="PF04715">
    <property type="entry name" value="Anth_synt_I_N"/>
    <property type="match status" value="1"/>
</dbReference>
<keyword evidence="5 13" id="KW-0808">Transferase</keyword>
<comment type="catalytic activity">
    <reaction evidence="1">
        <text>chorismate + L-glutamine = 4-amino-4-deoxychorismate + L-glutamate</text>
        <dbReference type="Rhea" id="RHEA:11672"/>
        <dbReference type="ChEBI" id="CHEBI:29748"/>
        <dbReference type="ChEBI" id="CHEBI:29985"/>
        <dbReference type="ChEBI" id="CHEBI:58359"/>
        <dbReference type="ChEBI" id="CHEBI:58406"/>
        <dbReference type="EC" id="2.6.1.85"/>
    </reaction>
</comment>
<evidence type="ECO:0000259" key="10">
    <source>
        <dbReference type="Pfam" id="PF00117"/>
    </source>
</evidence>
<dbReference type="InterPro" id="IPR005801">
    <property type="entry name" value="ADC_synthase"/>
</dbReference>
<dbReference type="EMBL" id="CP119908">
    <property type="protein sequence ID" value="WFD18179.1"/>
    <property type="molecule type" value="Genomic_DNA"/>
</dbReference>
<feature type="domain" description="Anthranilate synthase component I N-terminal" evidence="12">
    <location>
        <begin position="307"/>
        <end position="450"/>
    </location>
</feature>
<feature type="domain" description="Glutamine amidotransferase" evidence="10">
    <location>
        <begin position="11"/>
        <end position="226"/>
    </location>
</feature>
<evidence type="ECO:0000256" key="5">
    <source>
        <dbReference type="ARBA" id="ARBA00022679"/>
    </source>
</evidence>
<evidence type="ECO:0000256" key="1">
    <source>
        <dbReference type="ARBA" id="ARBA00001000"/>
    </source>
</evidence>
<dbReference type="Proteomes" id="UP001220961">
    <property type="component" value="Chromosome 1"/>
</dbReference>
<dbReference type="InterPro" id="IPR015890">
    <property type="entry name" value="Chorismate_C"/>
</dbReference>
<dbReference type="InterPro" id="IPR017926">
    <property type="entry name" value="GATASE"/>
</dbReference>
<dbReference type="Gene3D" id="3.40.50.880">
    <property type="match status" value="1"/>
</dbReference>
<dbReference type="EC" id="2.6.1.85" evidence="4"/>
<name>A0AAF0E4T1_9BASI</name>
<dbReference type="PRINTS" id="PR00097">
    <property type="entry name" value="ANTSNTHASEII"/>
</dbReference>
<keyword evidence="14" id="KW-1185">Reference proteome</keyword>
<comment type="pathway">
    <text evidence="2">Cofactor biosynthesis; tetrahydrofolate biosynthesis; 4-aminobenzoate from chorismate: step 1/2.</text>
</comment>
<gene>
    <name evidence="13" type="primary">ABZ1</name>
    <name evidence="13" type="ORF">MCAP1_000385</name>
</gene>
<dbReference type="SUPFAM" id="SSF52317">
    <property type="entry name" value="Class I glutamine amidotransferase-like"/>
    <property type="match status" value="1"/>
</dbReference>
<dbReference type="Pfam" id="PF00425">
    <property type="entry name" value="Chorismate_bind"/>
    <property type="match status" value="1"/>
</dbReference>
<comment type="similarity">
    <text evidence="3">In the C-terminal section; belongs to the anthranilate synthase component I family.</text>
</comment>
<dbReference type="CDD" id="cd01743">
    <property type="entry name" value="GATase1_Anthranilate_Synthase"/>
    <property type="match status" value="1"/>
</dbReference>
<dbReference type="PROSITE" id="PS51273">
    <property type="entry name" value="GATASE_TYPE_1"/>
    <property type="match status" value="1"/>
</dbReference>
<evidence type="ECO:0000313" key="13">
    <source>
        <dbReference type="EMBL" id="WFD18179.1"/>
    </source>
</evidence>
<evidence type="ECO:0000256" key="4">
    <source>
        <dbReference type="ARBA" id="ARBA00013139"/>
    </source>
</evidence>
<dbReference type="PRINTS" id="PR00099">
    <property type="entry name" value="CPSGATASE"/>
</dbReference>
<organism evidence="13 14">
    <name type="scientific">Malassezia caprae</name>
    <dbReference type="NCBI Taxonomy" id="1381934"/>
    <lineage>
        <taxon>Eukaryota</taxon>
        <taxon>Fungi</taxon>
        <taxon>Dikarya</taxon>
        <taxon>Basidiomycota</taxon>
        <taxon>Ustilaginomycotina</taxon>
        <taxon>Malasseziomycetes</taxon>
        <taxon>Malasseziales</taxon>
        <taxon>Malasseziaceae</taxon>
        <taxon>Malassezia</taxon>
    </lineage>
</organism>
<dbReference type="GO" id="GO:0000162">
    <property type="term" value="P:L-tryptophan biosynthetic process"/>
    <property type="evidence" value="ECO:0007669"/>
    <property type="project" value="TreeGrafter"/>
</dbReference>
<evidence type="ECO:0000256" key="7">
    <source>
        <dbReference type="ARBA" id="ARBA00022962"/>
    </source>
</evidence>
<evidence type="ECO:0000256" key="2">
    <source>
        <dbReference type="ARBA" id="ARBA00005009"/>
    </source>
</evidence>
<accession>A0AAF0E4T1</accession>
<dbReference type="PRINTS" id="PR00096">
    <property type="entry name" value="GATASE"/>
</dbReference>
<evidence type="ECO:0000256" key="6">
    <source>
        <dbReference type="ARBA" id="ARBA00022909"/>
    </source>
</evidence>
<dbReference type="GO" id="GO:0008153">
    <property type="term" value="P:4-aminobenzoate biosynthetic process"/>
    <property type="evidence" value="ECO:0007669"/>
    <property type="project" value="TreeGrafter"/>
</dbReference>
<keyword evidence="13" id="KW-0032">Aminotransferase</keyword>
<evidence type="ECO:0000256" key="8">
    <source>
        <dbReference type="ARBA" id="ARBA00031329"/>
    </source>
</evidence>
<dbReference type="PANTHER" id="PTHR11236:SF18">
    <property type="entry name" value="AMINODEOXYCHORISMATE SYNTHASE"/>
    <property type="match status" value="1"/>
</dbReference>
<protein>
    <recommendedName>
        <fullName evidence="4">aminodeoxychorismate synthase</fullName>
        <ecNumber evidence="4">2.6.1.85</ecNumber>
    </recommendedName>
    <alternativeName>
        <fullName evidence="8">Para-aminobenzoate synthase</fullName>
    </alternativeName>
    <alternativeName>
        <fullName evidence="9">p-aminobenzoic acid synthase</fullName>
    </alternativeName>
</protein>
<evidence type="ECO:0000259" key="11">
    <source>
        <dbReference type="Pfam" id="PF00425"/>
    </source>
</evidence>
<dbReference type="SUPFAM" id="SSF56322">
    <property type="entry name" value="ADC synthase"/>
    <property type="match status" value="1"/>
</dbReference>
<proteinExistence type="inferred from homology"/>
<evidence type="ECO:0000256" key="3">
    <source>
        <dbReference type="ARBA" id="ARBA00005970"/>
    </source>
</evidence>
<keyword evidence="7" id="KW-0315">Glutamine amidotransferase</keyword>
<reference evidence="13" key="1">
    <citation type="submission" date="2023-03" db="EMBL/GenBank/DDBJ databases">
        <title>Mating type loci evolution in Malassezia.</title>
        <authorList>
            <person name="Coelho M.A."/>
        </authorList>
    </citation>
    <scope>NUCLEOTIDE SEQUENCE</scope>
    <source>
        <strain evidence="13">CBS 10434</strain>
    </source>
</reference>